<sequence>MFKSYKDLCNFTKILFMQVENTDKLNSIEIRGYSRSEIDEFIYQCVKLEYILNVDAYKDANSTPHFEQLGKPCVSIAGYQFLNGLYSDIALKKSRNADIKGWIAVIVSILTFCIYVLEQLDVIRPFIEKVTQLLK</sequence>
<protein>
    <submittedName>
        <fullName evidence="2">Uncharacterized protein</fullName>
    </submittedName>
</protein>
<reference evidence="2" key="2">
    <citation type="submission" date="2021-04" db="EMBL/GenBank/DDBJ databases">
        <authorList>
            <person name="Gilroy R."/>
        </authorList>
    </citation>
    <scope>NUCLEOTIDE SEQUENCE</scope>
    <source>
        <strain evidence="2">CHK195-6426</strain>
    </source>
</reference>
<evidence type="ECO:0000313" key="3">
    <source>
        <dbReference type="Proteomes" id="UP000824265"/>
    </source>
</evidence>
<organism evidence="2 3">
    <name type="scientific">Candidatus Acetatifactor stercoripullorum</name>
    <dbReference type="NCBI Taxonomy" id="2838414"/>
    <lineage>
        <taxon>Bacteria</taxon>
        <taxon>Bacillati</taxon>
        <taxon>Bacillota</taxon>
        <taxon>Clostridia</taxon>
        <taxon>Lachnospirales</taxon>
        <taxon>Lachnospiraceae</taxon>
        <taxon>Acetatifactor</taxon>
    </lineage>
</organism>
<evidence type="ECO:0000256" key="1">
    <source>
        <dbReference type="SAM" id="Phobius"/>
    </source>
</evidence>
<feature type="transmembrane region" description="Helical" evidence="1">
    <location>
        <begin position="99"/>
        <end position="117"/>
    </location>
</feature>
<name>A0A9D1R7G2_9FIRM</name>
<reference evidence="2" key="1">
    <citation type="journal article" date="2021" name="PeerJ">
        <title>Extensive microbial diversity within the chicken gut microbiome revealed by metagenomics and culture.</title>
        <authorList>
            <person name="Gilroy R."/>
            <person name="Ravi A."/>
            <person name="Getino M."/>
            <person name="Pursley I."/>
            <person name="Horton D.L."/>
            <person name="Alikhan N.F."/>
            <person name="Baker D."/>
            <person name="Gharbi K."/>
            <person name="Hall N."/>
            <person name="Watson M."/>
            <person name="Adriaenssens E.M."/>
            <person name="Foster-Nyarko E."/>
            <person name="Jarju S."/>
            <person name="Secka A."/>
            <person name="Antonio M."/>
            <person name="Oren A."/>
            <person name="Chaudhuri R.R."/>
            <person name="La Ragione R."/>
            <person name="Hildebrand F."/>
            <person name="Pallen M.J."/>
        </authorList>
    </citation>
    <scope>NUCLEOTIDE SEQUENCE</scope>
    <source>
        <strain evidence="2">CHK195-6426</strain>
    </source>
</reference>
<proteinExistence type="predicted"/>
<comment type="caution">
    <text evidence="2">The sequence shown here is derived from an EMBL/GenBank/DDBJ whole genome shotgun (WGS) entry which is preliminary data.</text>
</comment>
<keyword evidence="1" id="KW-1133">Transmembrane helix</keyword>
<evidence type="ECO:0000313" key="2">
    <source>
        <dbReference type="EMBL" id="HIW82669.1"/>
    </source>
</evidence>
<keyword evidence="1" id="KW-0472">Membrane</keyword>
<dbReference type="AlphaFoldDB" id="A0A9D1R7G2"/>
<gene>
    <name evidence="2" type="ORF">H9742_14305</name>
</gene>
<keyword evidence="1" id="KW-0812">Transmembrane</keyword>
<dbReference type="Proteomes" id="UP000824265">
    <property type="component" value="Unassembled WGS sequence"/>
</dbReference>
<dbReference type="EMBL" id="DXGH01000073">
    <property type="protein sequence ID" value="HIW82669.1"/>
    <property type="molecule type" value="Genomic_DNA"/>
</dbReference>
<accession>A0A9D1R7G2</accession>